<feature type="signal peptide" evidence="1">
    <location>
        <begin position="1"/>
        <end position="17"/>
    </location>
</feature>
<dbReference type="PANTHER" id="PTHR43135">
    <property type="entry name" value="ALPHA-D-RIBOSE 1-METHYLPHOSPHONATE 5-TRIPHOSPHATE DIPHOSPHATASE"/>
    <property type="match status" value="1"/>
</dbReference>
<dbReference type="SUPFAM" id="SSF51556">
    <property type="entry name" value="Metallo-dependent hydrolases"/>
    <property type="match status" value="1"/>
</dbReference>
<comment type="caution">
    <text evidence="3">The sequence shown here is derived from an EMBL/GenBank/DDBJ whole genome shotgun (WGS) entry which is preliminary data.</text>
</comment>
<gene>
    <name evidence="3" type="ORF">SYV04_16795</name>
</gene>
<evidence type="ECO:0000313" key="3">
    <source>
        <dbReference type="EMBL" id="MDY7228079.1"/>
    </source>
</evidence>
<dbReference type="InterPro" id="IPR011059">
    <property type="entry name" value="Metal-dep_hydrolase_composite"/>
</dbReference>
<dbReference type="SUPFAM" id="SSF51338">
    <property type="entry name" value="Composite domain of metallo-dependent hydrolases"/>
    <property type="match status" value="1"/>
</dbReference>
<dbReference type="InterPro" id="IPR032466">
    <property type="entry name" value="Metal_Hydrolase"/>
</dbReference>
<name>A0ABU5H3Q2_9BACT</name>
<dbReference type="Gene3D" id="2.30.40.10">
    <property type="entry name" value="Urease, subunit C, domain 1"/>
    <property type="match status" value="1"/>
</dbReference>
<evidence type="ECO:0000313" key="4">
    <source>
        <dbReference type="Proteomes" id="UP001291309"/>
    </source>
</evidence>
<dbReference type="InterPro" id="IPR057744">
    <property type="entry name" value="OTAase-like"/>
</dbReference>
<protein>
    <submittedName>
        <fullName evidence="3">Amidohydrolase family protein</fullName>
    </submittedName>
</protein>
<dbReference type="InterPro" id="IPR006680">
    <property type="entry name" value="Amidohydro-rel"/>
</dbReference>
<reference evidence="3 4" key="1">
    <citation type="submission" date="2023-12" db="EMBL/GenBank/DDBJ databases">
        <title>the genome sequence of Hyalangium sp. s54d21.</title>
        <authorList>
            <person name="Zhang X."/>
        </authorList>
    </citation>
    <scope>NUCLEOTIDE SEQUENCE [LARGE SCALE GENOMIC DNA]</scope>
    <source>
        <strain evidence="4">s54d21</strain>
    </source>
</reference>
<dbReference type="CDD" id="cd01299">
    <property type="entry name" value="Met_dep_hydrolase_A"/>
    <property type="match status" value="1"/>
</dbReference>
<evidence type="ECO:0000256" key="1">
    <source>
        <dbReference type="SAM" id="SignalP"/>
    </source>
</evidence>
<evidence type="ECO:0000259" key="2">
    <source>
        <dbReference type="Pfam" id="PF01979"/>
    </source>
</evidence>
<organism evidence="3 4">
    <name type="scientific">Hyalangium rubrum</name>
    <dbReference type="NCBI Taxonomy" id="3103134"/>
    <lineage>
        <taxon>Bacteria</taxon>
        <taxon>Pseudomonadati</taxon>
        <taxon>Myxococcota</taxon>
        <taxon>Myxococcia</taxon>
        <taxon>Myxococcales</taxon>
        <taxon>Cystobacterineae</taxon>
        <taxon>Archangiaceae</taxon>
        <taxon>Hyalangium</taxon>
    </lineage>
</organism>
<dbReference type="RefSeq" id="WP_321546804.1">
    <property type="nucleotide sequence ID" value="NZ_JAXIVS010000005.1"/>
</dbReference>
<feature type="domain" description="Amidohydrolase-related" evidence="2">
    <location>
        <begin position="74"/>
        <end position="424"/>
    </location>
</feature>
<dbReference type="EMBL" id="JAXIVS010000005">
    <property type="protein sequence ID" value="MDY7228079.1"/>
    <property type="molecule type" value="Genomic_DNA"/>
</dbReference>
<keyword evidence="1" id="KW-0732">Signal</keyword>
<dbReference type="InterPro" id="IPR051781">
    <property type="entry name" value="Metallo-dep_Hydrolase"/>
</dbReference>
<dbReference type="Pfam" id="PF01979">
    <property type="entry name" value="Amidohydro_1"/>
    <property type="match status" value="1"/>
</dbReference>
<feature type="chain" id="PRO_5045844171" evidence="1">
    <location>
        <begin position="18"/>
        <end position="435"/>
    </location>
</feature>
<dbReference type="Proteomes" id="UP001291309">
    <property type="component" value="Unassembled WGS sequence"/>
</dbReference>
<accession>A0ABU5H3Q2</accession>
<keyword evidence="4" id="KW-1185">Reference proteome</keyword>
<proteinExistence type="predicted"/>
<sequence>MRYFLLVALFWAWGASAAEPSKPRVLKAARLFDAKAGKLVTPGLVVVVDGKITAVGARATVPAGAEVLDLGDATLLPGFMDAHTHLTGEPGEDWRQDVIDYMQRTTAERTLDALPYARATLRAGFTTVRNLGAEDFIDIGLRNGIRRGNAEGPRIIAATTGLGTTGGHCDEGNSWRKGLLADEVGRGVADGPEALRAKVRENIKYGADVIKVCATGGVLSLNADVDSPQLTQAELDAIVDEAHARKRKVAAHAHGAEGARRAVRAGVDSIEHGSFLDDEALALMKKKGTYYVPTAMALRGVRERFEKGLLAPQQIPKFQAAYAASRRTLATAITSGVRIAFGTDAGVFSHGKNAGEFALLVEAGMTPANALRTATTVNAELLGVADTLGALEAGMLADVIAVPGDPLQDIRRTEQVFFVMKEGVIYRNDRAAGGR</sequence>
<dbReference type="PANTHER" id="PTHR43135:SF3">
    <property type="entry name" value="ALPHA-D-RIBOSE 1-METHYLPHOSPHONATE 5-TRIPHOSPHATE DIPHOSPHATASE"/>
    <property type="match status" value="1"/>
</dbReference>
<dbReference type="Gene3D" id="3.20.20.140">
    <property type="entry name" value="Metal-dependent hydrolases"/>
    <property type="match status" value="1"/>
</dbReference>